<keyword evidence="4" id="KW-1133">Transmembrane helix</keyword>
<comment type="function">
    <text evidence="4">Catalyzes the reduction of fatty acyl-CoA to fatty alcohols.</text>
</comment>
<evidence type="ECO:0000256" key="3">
    <source>
        <dbReference type="ARBA" id="ARBA00023098"/>
    </source>
</evidence>
<dbReference type="PANTHER" id="PTHR11011">
    <property type="entry name" value="MALE STERILITY PROTEIN 2-RELATED"/>
    <property type="match status" value="1"/>
</dbReference>
<keyword evidence="4" id="KW-0472">Membrane</keyword>
<name>A0ABM2A1T2_AEDAL</name>
<dbReference type="RefSeq" id="XP_019527190.2">
    <property type="nucleotide sequence ID" value="XM_019671645.3"/>
</dbReference>
<dbReference type="EC" id="1.2.1.84" evidence="4"/>
<comment type="similarity">
    <text evidence="1 4">Belongs to the fatty acyl-CoA reductase family.</text>
</comment>
<feature type="transmembrane region" description="Helical" evidence="4">
    <location>
        <begin position="368"/>
        <end position="391"/>
    </location>
</feature>
<keyword evidence="3 4" id="KW-0443">Lipid metabolism</keyword>
<feature type="domain" description="Fatty acyl-CoA reductase C-terminal" evidence="5">
    <location>
        <begin position="379"/>
        <end position="471"/>
    </location>
</feature>
<dbReference type="InterPro" id="IPR033640">
    <property type="entry name" value="FAR_C"/>
</dbReference>
<dbReference type="SUPFAM" id="SSF51735">
    <property type="entry name" value="NAD(P)-binding Rossmann-fold domains"/>
    <property type="match status" value="1"/>
</dbReference>
<comment type="catalytic activity">
    <reaction evidence="4">
        <text>a long-chain fatty acyl-CoA + 2 NADPH + 2 H(+) = a long-chain primary fatty alcohol + 2 NADP(+) + CoA</text>
        <dbReference type="Rhea" id="RHEA:52716"/>
        <dbReference type="ChEBI" id="CHEBI:15378"/>
        <dbReference type="ChEBI" id="CHEBI:57287"/>
        <dbReference type="ChEBI" id="CHEBI:57783"/>
        <dbReference type="ChEBI" id="CHEBI:58349"/>
        <dbReference type="ChEBI" id="CHEBI:77396"/>
        <dbReference type="ChEBI" id="CHEBI:83139"/>
        <dbReference type="EC" id="1.2.1.84"/>
    </reaction>
</comment>
<evidence type="ECO:0000259" key="5">
    <source>
        <dbReference type="Pfam" id="PF03015"/>
    </source>
</evidence>
<keyword evidence="4" id="KW-0812">Transmembrane</keyword>
<dbReference type="Gene3D" id="3.40.50.720">
    <property type="entry name" value="NAD(P)-binding Rossmann-like Domain"/>
    <property type="match status" value="1"/>
</dbReference>
<dbReference type="InterPro" id="IPR036291">
    <property type="entry name" value="NAD(P)-bd_dom_sf"/>
</dbReference>
<proteinExistence type="inferred from homology"/>
<evidence type="ECO:0000256" key="1">
    <source>
        <dbReference type="ARBA" id="ARBA00005928"/>
    </source>
</evidence>
<organism evidence="7 8">
    <name type="scientific">Aedes albopictus</name>
    <name type="common">Asian tiger mosquito</name>
    <name type="synonym">Stegomyia albopicta</name>
    <dbReference type="NCBI Taxonomy" id="7160"/>
    <lineage>
        <taxon>Eukaryota</taxon>
        <taxon>Metazoa</taxon>
        <taxon>Ecdysozoa</taxon>
        <taxon>Arthropoda</taxon>
        <taxon>Hexapoda</taxon>
        <taxon>Insecta</taxon>
        <taxon>Pterygota</taxon>
        <taxon>Neoptera</taxon>
        <taxon>Endopterygota</taxon>
        <taxon>Diptera</taxon>
        <taxon>Nematocera</taxon>
        <taxon>Culicoidea</taxon>
        <taxon>Culicidae</taxon>
        <taxon>Culicinae</taxon>
        <taxon>Aedini</taxon>
        <taxon>Aedes</taxon>
        <taxon>Stegomyia</taxon>
    </lineage>
</organism>
<sequence length="522" mass="59713">MMDPRGMNLWEEEPIHPSPVADYYRGKVVLLTGATGFLGKLYMVKLVRLGVKELIVIVREKKGVQPKERMVKILEKEKLFKVHGLGEKQYMNTLTVIAGDMDVPGLGLSPEDLEYIRERTEIVLHAAADVRFDEALNKIIITNVQGTLEMLNLCVSLKKMELMIYVSTAYANCVTNTVYEKFYDPPVDPLKMMELMKTVDDDQSEVLTDMIIRPWPNTYTYAKSLAENLVKMYFDRMNIVIIRPTIVATTMDDPIQGWTDNLYGLNGVIVGAGCGVLRVLHASDSIKIDIIPADFVINGTLVAAYRAAEDYRHNAPSTDPDKVHIYHLGSAVDNPLTNAMISRYTKTIGASNPPLRSLWIGSYVSTKYATFSMILSILLHFIPGVIIDAILRFKGERPMLMKIYRKVRKFTTMIEFFAGQEFIFVNDKMRQVMDSMTPGDKEQFQCDMKSLPWDDYFNIYFPGLKTYILKEKTDTWEKARQRYIRLDMITNFVLRGSVVLGVYWIIYYVYIFISQNILGDSL</sequence>
<evidence type="ECO:0000256" key="4">
    <source>
        <dbReference type="RuleBase" id="RU363097"/>
    </source>
</evidence>
<dbReference type="Proteomes" id="UP000069940">
    <property type="component" value="Unassembled WGS sequence"/>
</dbReference>
<dbReference type="GeneID" id="109399207"/>
<keyword evidence="4" id="KW-0521">NADP</keyword>
<dbReference type="CDD" id="cd05236">
    <property type="entry name" value="FAR-N_SDR_e"/>
    <property type="match status" value="1"/>
</dbReference>
<dbReference type="CDD" id="cd09071">
    <property type="entry name" value="FAR_C"/>
    <property type="match status" value="1"/>
</dbReference>
<feature type="transmembrane region" description="Helical" evidence="4">
    <location>
        <begin position="492"/>
        <end position="513"/>
    </location>
</feature>
<dbReference type="PANTHER" id="PTHR11011:SF60">
    <property type="entry name" value="FATTY ACYL-COA REDUCTASE-RELATED"/>
    <property type="match status" value="1"/>
</dbReference>
<evidence type="ECO:0000313" key="8">
    <source>
        <dbReference type="Proteomes" id="UP000069940"/>
    </source>
</evidence>
<dbReference type="InterPro" id="IPR013120">
    <property type="entry name" value="FAR_NAD-bd"/>
</dbReference>
<dbReference type="EnsemblMetazoa" id="AALFPA23_023662.R35224">
    <property type="protein sequence ID" value="AALFPA23_023662.P35224"/>
    <property type="gene ID" value="AALFPA23_023662"/>
</dbReference>
<feature type="domain" description="Thioester reductase (TE)" evidence="6">
    <location>
        <begin position="31"/>
        <end position="298"/>
    </location>
</feature>
<reference evidence="8" key="1">
    <citation type="journal article" date="2015" name="Proc. Natl. Acad. Sci. U.S.A.">
        <title>Genome sequence of the Asian Tiger mosquito, Aedes albopictus, reveals insights into its biology, genetics, and evolution.</title>
        <authorList>
            <person name="Chen X.G."/>
            <person name="Jiang X."/>
            <person name="Gu J."/>
            <person name="Xu M."/>
            <person name="Wu Y."/>
            <person name="Deng Y."/>
            <person name="Zhang C."/>
            <person name="Bonizzoni M."/>
            <person name="Dermauw W."/>
            <person name="Vontas J."/>
            <person name="Armbruster P."/>
            <person name="Huang X."/>
            <person name="Yang Y."/>
            <person name="Zhang H."/>
            <person name="He W."/>
            <person name="Peng H."/>
            <person name="Liu Y."/>
            <person name="Wu K."/>
            <person name="Chen J."/>
            <person name="Lirakis M."/>
            <person name="Topalis P."/>
            <person name="Van Leeuwen T."/>
            <person name="Hall A.B."/>
            <person name="Jiang X."/>
            <person name="Thorpe C."/>
            <person name="Mueller R.L."/>
            <person name="Sun C."/>
            <person name="Waterhouse R.M."/>
            <person name="Yan G."/>
            <person name="Tu Z.J."/>
            <person name="Fang X."/>
            <person name="James A.A."/>
        </authorList>
    </citation>
    <scope>NUCLEOTIDE SEQUENCE [LARGE SCALE GENOMIC DNA]</scope>
    <source>
        <strain evidence="8">Foshan</strain>
    </source>
</reference>
<keyword evidence="8" id="KW-1185">Reference proteome</keyword>
<protein>
    <recommendedName>
        <fullName evidence="4">Fatty acyl-CoA reductase</fullName>
        <ecNumber evidence="4">1.2.1.84</ecNumber>
    </recommendedName>
</protein>
<evidence type="ECO:0000256" key="2">
    <source>
        <dbReference type="ARBA" id="ARBA00022516"/>
    </source>
</evidence>
<dbReference type="Pfam" id="PF07993">
    <property type="entry name" value="NAD_binding_4"/>
    <property type="match status" value="1"/>
</dbReference>
<dbReference type="Pfam" id="PF03015">
    <property type="entry name" value="Sterile"/>
    <property type="match status" value="1"/>
</dbReference>
<accession>A0ABM2A1T2</accession>
<reference evidence="7" key="2">
    <citation type="submission" date="2025-05" db="UniProtKB">
        <authorList>
            <consortium name="EnsemblMetazoa"/>
        </authorList>
    </citation>
    <scope>IDENTIFICATION</scope>
    <source>
        <strain evidence="7">Foshan</strain>
    </source>
</reference>
<evidence type="ECO:0000313" key="7">
    <source>
        <dbReference type="EnsemblMetazoa" id="AALFPA23_023662.P35224"/>
    </source>
</evidence>
<keyword evidence="4" id="KW-0560">Oxidoreductase</keyword>
<evidence type="ECO:0000259" key="6">
    <source>
        <dbReference type="Pfam" id="PF07993"/>
    </source>
</evidence>
<dbReference type="InterPro" id="IPR026055">
    <property type="entry name" value="FAR"/>
</dbReference>
<keyword evidence="2 4" id="KW-0444">Lipid biosynthesis</keyword>